<dbReference type="EMBL" id="ANJA01001731">
    <property type="protein sequence ID" value="ETO75015.1"/>
    <property type="molecule type" value="Genomic_DNA"/>
</dbReference>
<organism evidence="1 2">
    <name type="scientific">Phytophthora nicotianae P1976</name>
    <dbReference type="NCBI Taxonomy" id="1317066"/>
    <lineage>
        <taxon>Eukaryota</taxon>
        <taxon>Sar</taxon>
        <taxon>Stramenopiles</taxon>
        <taxon>Oomycota</taxon>
        <taxon>Peronosporomycetes</taxon>
        <taxon>Peronosporales</taxon>
        <taxon>Peronosporaceae</taxon>
        <taxon>Phytophthora</taxon>
    </lineage>
</organism>
<comment type="caution">
    <text evidence="1">The sequence shown here is derived from an EMBL/GenBank/DDBJ whole genome shotgun (WGS) entry which is preliminary data.</text>
</comment>
<evidence type="ECO:0000313" key="1">
    <source>
        <dbReference type="EMBL" id="ETO75015.1"/>
    </source>
</evidence>
<dbReference type="Proteomes" id="UP000028582">
    <property type="component" value="Unassembled WGS sequence"/>
</dbReference>
<dbReference type="AlphaFoldDB" id="A0A081A804"/>
<name>A0A081A804_PHYNI</name>
<protein>
    <submittedName>
        <fullName evidence="1">Uncharacterized protein</fullName>
    </submittedName>
</protein>
<sequence length="45" mass="4526">MSAVVGIHQWLYGLEPLASASTGPASAQAPTCSVSVFKVPLALAV</sequence>
<accession>A0A081A804</accession>
<evidence type="ECO:0000313" key="2">
    <source>
        <dbReference type="Proteomes" id="UP000028582"/>
    </source>
</evidence>
<proteinExistence type="predicted"/>
<reference evidence="1 2" key="1">
    <citation type="submission" date="2013-11" db="EMBL/GenBank/DDBJ databases">
        <title>The Genome Sequence of Phytophthora parasitica P1976.</title>
        <authorList>
            <consortium name="The Broad Institute Genomics Platform"/>
            <person name="Russ C."/>
            <person name="Tyler B."/>
            <person name="Panabieres F."/>
            <person name="Shan W."/>
            <person name="Tripathy S."/>
            <person name="Grunwald N."/>
            <person name="Machado M."/>
            <person name="Johnson C.S."/>
            <person name="Walker B."/>
            <person name="Young S."/>
            <person name="Zeng Q."/>
            <person name="Gargeya S."/>
            <person name="Fitzgerald M."/>
            <person name="Haas B."/>
            <person name="Abouelleil A."/>
            <person name="Allen A.W."/>
            <person name="Alvarado L."/>
            <person name="Arachchi H.M."/>
            <person name="Berlin A.M."/>
            <person name="Chapman S.B."/>
            <person name="Gainer-Dewar J."/>
            <person name="Goldberg J."/>
            <person name="Griggs A."/>
            <person name="Gujja S."/>
            <person name="Hansen M."/>
            <person name="Howarth C."/>
            <person name="Imamovic A."/>
            <person name="Ireland A."/>
            <person name="Larimer J."/>
            <person name="McCowan C."/>
            <person name="Murphy C."/>
            <person name="Pearson M."/>
            <person name="Poon T.W."/>
            <person name="Priest M."/>
            <person name="Roberts A."/>
            <person name="Saif S."/>
            <person name="Shea T."/>
            <person name="Sisk P."/>
            <person name="Sykes S."/>
            <person name="Wortman J."/>
            <person name="Nusbaum C."/>
            <person name="Birren B."/>
        </authorList>
    </citation>
    <scope>NUCLEOTIDE SEQUENCE [LARGE SCALE GENOMIC DNA]</scope>
    <source>
        <strain evidence="1 2">P1976</strain>
    </source>
</reference>
<gene>
    <name evidence="1" type="ORF">F444_09347</name>
</gene>